<dbReference type="SMART" id="SM00028">
    <property type="entry name" value="TPR"/>
    <property type="match status" value="4"/>
</dbReference>
<dbReference type="SUPFAM" id="SSF48452">
    <property type="entry name" value="TPR-like"/>
    <property type="match status" value="1"/>
</dbReference>
<feature type="region of interest" description="Disordered" evidence="3">
    <location>
        <begin position="54"/>
        <end position="124"/>
    </location>
</feature>
<dbReference type="STRING" id="887898.HMPREF0551_0547"/>
<dbReference type="Pfam" id="PF13432">
    <property type="entry name" value="TPR_16"/>
    <property type="match status" value="2"/>
</dbReference>
<evidence type="ECO:0000256" key="4">
    <source>
        <dbReference type="SAM" id="SignalP"/>
    </source>
</evidence>
<dbReference type="Proteomes" id="UP000011021">
    <property type="component" value="Unassembled WGS sequence"/>
</dbReference>
<evidence type="ECO:0000313" key="6">
    <source>
        <dbReference type="Proteomes" id="UP000011021"/>
    </source>
</evidence>
<dbReference type="eggNOG" id="COG0457">
    <property type="taxonomic scope" value="Bacteria"/>
</dbReference>
<dbReference type="InterPro" id="IPR050498">
    <property type="entry name" value="Ycf3"/>
</dbReference>
<feature type="region of interest" description="Disordered" evidence="3">
    <location>
        <begin position="252"/>
        <end position="295"/>
    </location>
</feature>
<keyword evidence="2" id="KW-0802">TPR repeat</keyword>
<evidence type="ECO:0000256" key="2">
    <source>
        <dbReference type="ARBA" id="ARBA00022803"/>
    </source>
</evidence>
<evidence type="ECO:0000313" key="5">
    <source>
        <dbReference type="EMBL" id="EFV95639.1"/>
    </source>
</evidence>
<dbReference type="PANTHER" id="PTHR44858">
    <property type="entry name" value="TETRATRICOPEPTIDE REPEAT PROTEIN 6"/>
    <property type="match status" value="1"/>
</dbReference>
<evidence type="ECO:0000256" key="3">
    <source>
        <dbReference type="SAM" id="MobiDB-lite"/>
    </source>
</evidence>
<protein>
    <submittedName>
        <fullName evidence="5">Tetratricopeptide repeat protein</fullName>
    </submittedName>
</protein>
<feature type="signal peptide" evidence="4">
    <location>
        <begin position="1"/>
        <end position="29"/>
    </location>
</feature>
<keyword evidence="6" id="KW-1185">Reference proteome</keyword>
<sequence>MPTVSSLPASLMRMALLPALILAVTQASAADSASTERLDNAILSSHGALVETTADEATTSTQDSSQGDAASAQASRASVGSGSGNDGADASLADPLPVNRGGQPADARAELENQRRQAQAALNRRDPARALAMANAALQEAPGDARLRFLKGLALFQLKRMADAEHEFNGLIEEFPELPEPYNNLAVVRAAQGNLEGARDALEAAIRSVPDYAVAYQNLGDLYLQLAAQRWRHAQKLAPSPVRATRLKALETLLEPSTDRSSGEASRSVTRPAESAVKRAPAGESTTTRRSSPTE</sequence>
<dbReference type="Gene3D" id="1.25.40.10">
    <property type="entry name" value="Tetratricopeptide repeat domain"/>
    <property type="match status" value="1"/>
</dbReference>
<gene>
    <name evidence="5" type="ORF">HMPREF0551_0547</name>
</gene>
<feature type="compositionally biased region" description="Low complexity" evidence="3">
    <location>
        <begin position="285"/>
        <end position="295"/>
    </location>
</feature>
<proteinExistence type="predicted"/>
<dbReference type="AlphaFoldDB" id="E7RV35"/>
<dbReference type="GO" id="GO:0046813">
    <property type="term" value="P:receptor-mediated virion attachment to host cell"/>
    <property type="evidence" value="ECO:0007669"/>
    <property type="project" value="TreeGrafter"/>
</dbReference>
<name>E7RV35_9BURK</name>
<dbReference type="InterPro" id="IPR019734">
    <property type="entry name" value="TPR_rpt"/>
</dbReference>
<dbReference type="RefSeq" id="WP_005672574.1">
    <property type="nucleotide sequence ID" value="NZ_CP146288.1"/>
</dbReference>
<keyword evidence="4" id="KW-0732">Signal</keyword>
<feature type="chain" id="PRO_5003224276" evidence="4">
    <location>
        <begin position="30"/>
        <end position="295"/>
    </location>
</feature>
<organism evidence="5 6">
    <name type="scientific">Lautropia mirabilis ATCC 51599</name>
    <dbReference type="NCBI Taxonomy" id="887898"/>
    <lineage>
        <taxon>Bacteria</taxon>
        <taxon>Pseudomonadati</taxon>
        <taxon>Pseudomonadota</taxon>
        <taxon>Betaproteobacteria</taxon>
        <taxon>Burkholderiales</taxon>
        <taxon>Burkholderiaceae</taxon>
        <taxon>Lautropia</taxon>
    </lineage>
</organism>
<comment type="caution">
    <text evidence="5">The sequence shown here is derived from an EMBL/GenBank/DDBJ whole genome shotgun (WGS) entry which is preliminary data.</text>
</comment>
<feature type="compositionally biased region" description="Low complexity" evidence="3">
    <location>
        <begin position="60"/>
        <end position="94"/>
    </location>
</feature>
<dbReference type="EMBL" id="AEQP01000002">
    <property type="protein sequence ID" value="EFV95639.1"/>
    <property type="molecule type" value="Genomic_DNA"/>
</dbReference>
<accession>E7RV35</accession>
<evidence type="ECO:0000256" key="1">
    <source>
        <dbReference type="ARBA" id="ARBA00022737"/>
    </source>
</evidence>
<dbReference type="PANTHER" id="PTHR44858:SF1">
    <property type="entry name" value="UDP-N-ACETYLGLUCOSAMINE--PEPTIDE N-ACETYLGLUCOSAMINYLTRANSFERASE SPINDLY-RELATED"/>
    <property type="match status" value="1"/>
</dbReference>
<dbReference type="GO" id="GO:0009279">
    <property type="term" value="C:cell outer membrane"/>
    <property type="evidence" value="ECO:0007669"/>
    <property type="project" value="TreeGrafter"/>
</dbReference>
<dbReference type="HOGENOM" id="CLU_942651_0_0_4"/>
<keyword evidence="1" id="KW-0677">Repeat</keyword>
<reference evidence="5 6" key="1">
    <citation type="submission" date="2010-12" db="EMBL/GenBank/DDBJ databases">
        <authorList>
            <person name="Muzny D."/>
            <person name="Qin X."/>
            <person name="Deng J."/>
            <person name="Jiang H."/>
            <person name="Liu Y."/>
            <person name="Qu J."/>
            <person name="Song X.-Z."/>
            <person name="Zhang L."/>
            <person name="Thornton R."/>
            <person name="Coyle M."/>
            <person name="Francisco L."/>
            <person name="Jackson L."/>
            <person name="Javaid M."/>
            <person name="Korchina V."/>
            <person name="Kovar C."/>
            <person name="Mata R."/>
            <person name="Mathew T."/>
            <person name="Ngo R."/>
            <person name="Nguyen L."/>
            <person name="Nguyen N."/>
            <person name="Okwuonu G."/>
            <person name="Ongeri F."/>
            <person name="Pham C."/>
            <person name="Simmons D."/>
            <person name="Wilczek-Boney K."/>
            <person name="Hale W."/>
            <person name="Jakkamsetti A."/>
            <person name="Pham P."/>
            <person name="Ruth R."/>
            <person name="San Lucas F."/>
            <person name="Warren J."/>
            <person name="Zhang J."/>
            <person name="Zhao Z."/>
            <person name="Zhou C."/>
            <person name="Zhu D."/>
            <person name="Lee S."/>
            <person name="Bess C."/>
            <person name="Blankenburg K."/>
            <person name="Forbes L."/>
            <person name="Fu Q."/>
            <person name="Gubbala S."/>
            <person name="Hirani K."/>
            <person name="Jayaseelan J.C."/>
            <person name="Lara F."/>
            <person name="Munidasa M."/>
            <person name="Palculict T."/>
            <person name="Patil S."/>
            <person name="Pu L.-L."/>
            <person name="Saada N."/>
            <person name="Tang L."/>
            <person name="Weissenberger G."/>
            <person name="Zhu Y."/>
            <person name="Hemphill L."/>
            <person name="Shang Y."/>
            <person name="Youmans B."/>
            <person name="Ayvaz T."/>
            <person name="Ross M."/>
            <person name="Santibanez J."/>
            <person name="Aqrawi P."/>
            <person name="Gross S."/>
            <person name="Joshi V."/>
            <person name="Fowler G."/>
            <person name="Nazareth L."/>
            <person name="Reid J."/>
            <person name="Worley K."/>
            <person name="Petrosino J."/>
            <person name="Highlander S."/>
            <person name="Gibbs R."/>
        </authorList>
    </citation>
    <scope>NUCLEOTIDE SEQUENCE [LARGE SCALE GENOMIC DNA]</scope>
    <source>
        <strain evidence="5 6">ATCC 51599</strain>
    </source>
</reference>
<dbReference type="InterPro" id="IPR011990">
    <property type="entry name" value="TPR-like_helical_dom_sf"/>
</dbReference>